<evidence type="ECO:0000313" key="7">
    <source>
        <dbReference type="Proteomes" id="UP000800041"/>
    </source>
</evidence>
<dbReference type="SUPFAM" id="SSF55248">
    <property type="entry name" value="PCD-like"/>
    <property type="match status" value="1"/>
</dbReference>
<proteinExistence type="inferred from homology"/>
<dbReference type="EMBL" id="ML977154">
    <property type="protein sequence ID" value="KAF1987046.1"/>
    <property type="molecule type" value="Genomic_DNA"/>
</dbReference>
<dbReference type="InterPro" id="IPR001533">
    <property type="entry name" value="Pterin_deHydtase"/>
</dbReference>
<dbReference type="PANTHER" id="PTHR12599">
    <property type="entry name" value="PTERIN-4-ALPHA-CARBINOLAMINE DEHYDRATASE"/>
    <property type="match status" value="1"/>
</dbReference>
<evidence type="ECO:0000256" key="5">
    <source>
        <dbReference type="ARBA" id="ARBA00030497"/>
    </source>
</evidence>
<reference evidence="6" key="1">
    <citation type="journal article" date="2020" name="Stud. Mycol.">
        <title>101 Dothideomycetes genomes: a test case for predicting lifestyles and emergence of pathogens.</title>
        <authorList>
            <person name="Haridas S."/>
            <person name="Albert R."/>
            <person name="Binder M."/>
            <person name="Bloem J."/>
            <person name="Labutti K."/>
            <person name="Salamov A."/>
            <person name="Andreopoulos B."/>
            <person name="Baker S."/>
            <person name="Barry K."/>
            <person name="Bills G."/>
            <person name="Bluhm B."/>
            <person name="Cannon C."/>
            <person name="Castanera R."/>
            <person name="Culley D."/>
            <person name="Daum C."/>
            <person name="Ezra D."/>
            <person name="Gonzalez J."/>
            <person name="Henrissat B."/>
            <person name="Kuo A."/>
            <person name="Liang C."/>
            <person name="Lipzen A."/>
            <person name="Lutzoni F."/>
            <person name="Magnuson J."/>
            <person name="Mondo S."/>
            <person name="Nolan M."/>
            <person name="Ohm R."/>
            <person name="Pangilinan J."/>
            <person name="Park H.-J."/>
            <person name="Ramirez L."/>
            <person name="Alfaro M."/>
            <person name="Sun H."/>
            <person name="Tritt A."/>
            <person name="Yoshinaga Y."/>
            <person name="Zwiers L.-H."/>
            <person name="Turgeon B."/>
            <person name="Goodwin S."/>
            <person name="Spatafora J."/>
            <person name="Crous P."/>
            <person name="Grigoriev I."/>
        </authorList>
    </citation>
    <scope>NUCLEOTIDE SEQUENCE</scope>
    <source>
        <strain evidence="6">CBS 113979</strain>
    </source>
</reference>
<dbReference type="Proteomes" id="UP000800041">
    <property type="component" value="Unassembled WGS sequence"/>
</dbReference>
<dbReference type="CDD" id="cd00488">
    <property type="entry name" value="PCD_DCoH"/>
    <property type="match status" value="1"/>
</dbReference>
<sequence length="151" mass="16976">MASASASRAQEATSQIHFASSADPRALTPRIDALLTSSQPWRLTASRNGLERVVGFKTFKKTWEFMNRVAAECQKAKHHPEWANVYNRVHIRWTTHQPPGLSENDVNMVEFCDRLAEELGQVKVEIVEETLRGLVDTIENEAGDCCAPKKL</sequence>
<keyword evidence="7" id="KW-1185">Reference proteome</keyword>
<comment type="similarity">
    <text evidence="2">Belongs to the pterin-4-alpha-carbinolamine dehydratase family.</text>
</comment>
<keyword evidence="4" id="KW-0456">Lyase</keyword>
<evidence type="ECO:0000256" key="1">
    <source>
        <dbReference type="ARBA" id="ARBA00001554"/>
    </source>
</evidence>
<evidence type="ECO:0000256" key="4">
    <source>
        <dbReference type="ARBA" id="ARBA00023239"/>
    </source>
</evidence>
<evidence type="ECO:0000256" key="3">
    <source>
        <dbReference type="ARBA" id="ARBA00013252"/>
    </source>
</evidence>
<protein>
    <recommendedName>
        <fullName evidence="3">4a-hydroxytetrahydrobiopterin dehydratase</fullName>
        <ecNumber evidence="3">4.2.1.96</ecNumber>
    </recommendedName>
    <alternativeName>
        <fullName evidence="5">4-alpha-hydroxy-tetrahydropterin dehydratase</fullName>
    </alternativeName>
</protein>
<dbReference type="AlphaFoldDB" id="A0A6G1H1F2"/>
<dbReference type="EC" id="4.2.1.96" evidence="3"/>
<dbReference type="OrthoDB" id="277398at2759"/>
<name>A0A6G1H1F2_9PEZI</name>
<gene>
    <name evidence="6" type="ORF">K402DRAFT_331357</name>
</gene>
<dbReference type="Gene3D" id="3.30.1360.20">
    <property type="entry name" value="Transcriptional coactivator/pterin dehydratase"/>
    <property type="match status" value="1"/>
</dbReference>
<dbReference type="InterPro" id="IPR036428">
    <property type="entry name" value="PCD_sf"/>
</dbReference>
<dbReference type="PANTHER" id="PTHR12599:SF0">
    <property type="entry name" value="PTERIN-4-ALPHA-CARBINOLAMINE DEHYDRATASE"/>
    <property type="match status" value="1"/>
</dbReference>
<dbReference type="Pfam" id="PF01329">
    <property type="entry name" value="Pterin_4a"/>
    <property type="match status" value="1"/>
</dbReference>
<organism evidence="6 7">
    <name type="scientific">Aulographum hederae CBS 113979</name>
    <dbReference type="NCBI Taxonomy" id="1176131"/>
    <lineage>
        <taxon>Eukaryota</taxon>
        <taxon>Fungi</taxon>
        <taxon>Dikarya</taxon>
        <taxon>Ascomycota</taxon>
        <taxon>Pezizomycotina</taxon>
        <taxon>Dothideomycetes</taxon>
        <taxon>Pleosporomycetidae</taxon>
        <taxon>Aulographales</taxon>
        <taxon>Aulographaceae</taxon>
    </lineage>
</organism>
<dbReference type="GO" id="GO:0008124">
    <property type="term" value="F:4-alpha-hydroxytetrahydrobiopterin dehydratase activity"/>
    <property type="evidence" value="ECO:0007669"/>
    <property type="project" value="UniProtKB-EC"/>
</dbReference>
<dbReference type="GO" id="GO:0006729">
    <property type="term" value="P:tetrahydrobiopterin biosynthetic process"/>
    <property type="evidence" value="ECO:0007669"/>
    <property type="project" value="InterPro"/>
</dbReference>
<evidence type="ECO:0000313" key="6">
    <source>
        <dbReference type="EMBL" id="KAF1987046.1"/>
    </source>
</evidence>
<comment type="catalytic activity">
    <reaction evidence="1">
        <text>(4aS,6R)-4a-hydroxy-L-erythro-5,6,7,8-tetrahydrobiopterin = (6R)-L-erythro-6,7-dihydrobiopterin + H2O</text>
        <dbReference type="Rhea" id="RHEA:11920"/>
        <dbReference type="ChEBI" id="CHEBI:15377"/>
        <dbReference type="ChEBI" id="CHEBI:15642"/>
        <dbReference type="ChEBI" id="CHEBI:43120"/>
        <dbReference type="EC" id="4.2.1.96"/>
    </reaction>
</comment>
<accession>A0A6G1H1F2</accession>
<evidence type="ECO:0000256" key="2">
    <source>
        <dbReference type="ARBA" id="ARBA00006472"/>
    </source>
</evidence>